<sequence length="181" mass="20043">MLWILNPPLCLPLFGVHVNLSIPSLKKCCSQPGGCHEACGKHKNNCNEFQCCPSKICRDVQKTLGLAQHVQACETTMELLLDNVSLHLGCKLTWTANEPRVGVTRKKKMIFKEDADRVPQGSPFFEILVEDKEQDTCLAFTQGQGKPRGLSDLVLIPQRPLHQGSRGSGHHSRDGEDSNQS</sequence>
<gene>
    <name evidence="3" type="ORF">Celaphus_00001127</name>
</gene>
<dbReference type="PANTHER" id="PTHR12824:SF7">
    <property type="entry name" value="GROUP XIIA SECRETORY PHOSPHOLIPASE A2"/>
    <property type="match status" value="1"/>
</dbReference>
<keyword evidence="4" id="KW-1185">Reference proteome</keyword>
<evidence type="ECO:0000313" key="3">
    <source>
        <dbReference type="EMBL" id="OWK14273.1"/>
    </source>
</evidence>
<feature type="compositionally biased region" description="Basic and acidic residues" evidence="1">
    <location>
        <begin position="171"/>
        <end position="181"/>
    </location>
</feature>
<name>A0A212D7R2_CEREH</name>
<feature type="chain" id="PRO_5012058185" description="WAP domain-containing protein" evidence="2">
    <location>
        <begin position="22"/>
        <end position="181"/>
    </location>
</feature>
<dbReference type="GO" id="GO:0005576">
    <property type="term" value="C:extracellular region"/>
    <property type="evidence" value="ECO:0007669"/>
    <property type="project" value="InterPro"/>
</dbReference>
<proteinExistence type="predicted"/>
<dbReference type="Pfam" id="PF06951">
    <property type="entry name" value="PLA2G12"/>
    <property type="match status" value="1"/>
</dbReference>
<evidence type="ECO:0008006" key="5">
    <source>
        <dbReference type="Google" id="ProtNLM"/>
    </source>
</evidence>
<protein>
    <recommendedName>
        <fullName evidence="5">WAP domain-containing protein</fullName>
    </recommendedName>
</protein>
<dbReference type="EMBL" id="MKHE01000005">
    <property type="protein sequence ID" value="OWK14273.1"/>
    <property type="molecule type" value="Genomic_DNA"/>
</dbReference>
<reference evidence="3 4" key="1">
    <citation type="journal article" date="2018" name="Mol. Genet. Genomics">
        <title>The red deer Cervus elaphus genome CerEla1.0: sequencing, annotating, genes, and chromosomes.</title>
        <authorList>
            <person name="Bana N.A."/>
            <person name="Nyiri A."/>
            <person name="Nagy J."/>
            <person name="Frank K."/>
            <person name="Nagy T."/>
            <person name="Steger V."/>
            <person name="Schiller M."/>
            <person name="Lakatos P."/>
            <person name="Sugar L."/>
            <person name="Horn P."/>
            <person name="Barta E."/>
            <person name="Orosz L."/>
        </authorList>
    </citation>
    <scope>NUCLEOTIDE SEQUENCE [LARGE SCALE GENOMIC DNA]</scope>
    <source>
        <strain evidence="3">Hungarian</strain>
    </source>
</reference>
<keyword evidence="2" id="KW-0732">Signal</keyword>
<feature type="region of interest" description="Disordered" evidence="1">
    <location>
        <begin position="157"/>
        <end position="181"/>
    </location>
</feature>
<dbReference type="OrthoDB" id="3935740at2759"/>
<accession>A0A212D7R2</accession>
<evidence type="ECO:0000313" key="4">
    <source>
        <dbReference type="Proteomes" id="UP000242450"/>
    </source>
</evidence>
<organism evidence="3 4">
    <name type="scientific">Cervus elaphus hippelaphus</name>
    <name type="common">European red deer</name>
    <dbReference type="NCBI Taxonomy" id="46360"/>
    <lineage>
        <taxon>Eukaryota</taxon>
        <taxon>Metazoa</taxon>
        <taxon>Chordata</taxon>
        <taxon>Craniata</taxon>
        <taxon>Vertebrata</taxon>
        <taxon>Euteleostomi</taxon>
        <taxon>Mammalia</taxon>
        <taxon>Eutheria</taxon>
        <taxon>Laurasiatheria</taxon>
        <taxon>Artiodactyla</taxon>
        <taxon>Ruminantia</taxon>
        <taxon>Pecora</taxon>
        <taxon>Cervidae</taxon>
        <taxon>Cervinae</taxon>
        <taxon>Cervus</taxon>
    </lineage>
</organism>
<dbReference type="PANTHER" id="PTHR12824">
    <property type="entry name" value="GROUP XII SECRETORY PHOSPHOLIPASE A2 FAMILY MEMBER"/>
    <property type="match status" value="1"/>
</dbReference>
<feature type="signal peptide" evidence="2">
    <location>
        <begin position="1"/>
        <end position="21"/>
    </location>
</feature>
<dbReference type="GO" id="GO:0005509">
    <property type="term" value="F:calcium ion binding"/>
    <property type="evidence" value="ECO:0007669"/>
    <property type="project" value="InterPro"/>
</dbReference>
<comment type="caution">
    <text evidence="3">The sequence shown here is derived from an EMBL/GenBank/DDBJ whole genome shotgun (WGS) entry which is preliminary data.</text>
</comment>
<evidence type="ECO:0000256" key="1">
    <source>
        <dbReference type="SAM" id="MobiDB-lite"/>
    </source>
</evidence>
<dbReference type="GO" id="GO:0004623">
    <property type="term" value="F:phospholipase A2 activity"/>
    <property type="evidence" value="ECO:0007669"/>
    <property type="project" value="InterPro"/>
</dbReference>
<dbReference type="GO" id="GO:0016042">
    <property type="term" value="P:lipid catabolic process"/>
    <property type="evidence" value="ECO:0007669"/>
    <property type="project" value="InterPro"/>
</dbReference>
<evidence type="ECO:0000256" key="2">
    <source>
        <dbReference type="SAM" id="SignalP"/>
    </source>
</evidence>
<dbReference type="Proteomes" id="UP000242450">
    <property type="component" value="Chromosome 5"/>
</dbReference>
<dbReference type="AlphaFoldDB" id="A0A212D7R2"/>
<dbReference type="InterPro" id="IPR010711">
    <property type="entry name" value="PLA2G12"/>
</dbReference>